<feature type="transmembrane region" description="Helical" evidence="1">
    <location>
        <begin position="63"/>
        <end position="81"/>
    </location>
</feature>
<sequence>MAQWADYFCAFELTVARCAVEFRQRVDMDCLWLVFEAFELMMARCAVEFRQQVEMDCAWLNSRIGYCTMCLLFSGGFFWWIEARGNGPGQMGVCEFADVYLT</sequence>
<dbReference type="Proteomes" id="UP000018144">
    <property type="component" value="Unassembled WGS sequence"/>
</dbReference>
<evidence type="ECO:0000256" key="1">
    <source>
        <dbReference type="SAM" id="Phobius"/>
    </source>
</evidence>
<keyword evidence="1" id="KW-0472">Membrane</keyword>
<gene>
    <name evidence="2" type="ORF">PCON_11719</name>
</gene>
<protein>
    <submittedName>
        <fullName evidence="2">Uncharacterized protein</fullName>
    </submittedName>
</protein>
<keyword evidence="1" id="KW-1133">Transmembrane helix</keyword>
<reference evidence="2 3" key="1">
    <citation type="journal article" date="2013" name="PLoS Genet.">
        <title>The genome and development-dependent transcriptomes of Pyronema confluens: a window into fungal evolution.</title>
        <authorList>
            <person name="Traeger S."/>
            <person name="Altegoer F."/>
            <person name="Freitag M."/>
            <person name="Gabaldon T."/>
            <person name="Kempken F."/>
            <person name="Kumar A."/>
            <person name="Marcet-Houben M."/>
            <person name="Poggeler S."/>
            <person name="Stajich J.E."/>
            <person name="Nowrousian M."/>
        </authorList>
    </citation>
    <scope>NUCLEOTIDE SEQUENCE [LARGE SCALE GENOMIC DNA]</scope>
    <source>
        <strain evidence="3">CBS 100304</strain>
        <tissue evidence="2">Vegetative mycelium</tissue>
    </source>
</reference>
<keyword evidence="1" id="KW-0812">Transmembrane</keyword>
<keyword evidence="3" id="KW-1185">Reference proteome</keyword>
<proteinExistence type="predicted"/>
<dbReference type="AlphaFoldDB" id="U4L6M0"/>
<evidence type="ECO:0000313" key="3">
    <source>
        <dbReference type="Proteomes" id="UP000018144"/>
    </source>
</evidence>
<organism evidence="2 3">
    <name type="scientific">Pyronema omphalodes (strain CBS 100304)</name>
    <name type="common">Pyronema confluens</name>
    <dbReference type="NCBI Taxonomy" id="1076935"/>
    <lineage>
        <taxon>Eukaryota</taxon>
        <taxon>Fungi</taxon>
        <taxon>Dikarya</taxon>
        <taxon>Ascomycota</taxon>
        <taxon>Pezizomycotina</taxon>
        <taxon>Pezizomycetes</taxon>
        <taxon>Pezizales</taxon>
        <taxon>Pyronemataceae</taxon>
        <taxon>Pyronema</taxon>
    </lineage>
</organism>
<accession>U4L6M0</accession>
<evidence type="ECO:0000313" key="2">
    <source>
        <dbReference type="EMBL" id="CCX12125.1"/>
    </source>
</evidence>
<dbReference type="EMBL" id="HF935678">
    <property type="protein sequence ID" value="CCX12125.1"/>
    <property type="molecule type" value="Genomic_DNA"/>
</dbReference>
<name>U4L6M0_PYROM</name>